<comment type="caution">
    <text evidence="1">The sequence shown here is derived from an EMBL/GenBank/DDBJ whole genome shotgun (WGS) entry which is preliminary data.</text>
</comment>
<dbReference type="EMBL" id="JADCNL010000005">
    <property type="protein sequence ID" value="KAG0480410.1"/>
    <property type="molecule type" value="Genomic_DNA"/>
</dbReference>
<dbReference type="GO" id="GO:0042393">
    <property type="term" value="F:histone binding"/>
    <property type="evidence" value="ECO:0007669"/>
    <property type="project" value="TreeGrafter"/>
</dbReference>
<dbReference type="SUPFAM" id="SSF158832">
    <property type="entry name" value="Tex N-terminal region-like"/>
    <property type="match status" value="1"/>
</dbReference>
<dbReference type="GO" id="GO:0031491">
    <property type="term" value="F:nucleosome binding"/>
    <property type="evidence" value="ECO:0007669"/>
    <property type="project" value="TreeGrafter"/>
</dbReference>
<dbReference type="InterPro" id="IPR023319">
    <property type="entry name" value="Tex-like_HTH_dom_sf"/>
</dbReference>
<gene>
    <name evidence="1" type="ORF">HPP92_011268</name>
</gene>
<accession>A0A835QVD5</accession>
<dbReference type="Gene3D" id="1.10.10.650">
    <property type="entry name" value="RuvA domain 2-like"/>
    <property type="match status" value="1"/>
</dbReference>
<dbReference type="AlphaFoldDB" id="A0A835QVD5"/>
<evidence type="ECO:0000313" key="2">
    <source>
        <dbReference type="Proteomes" id="UP000636800"/>
    </source>
</evidence>
<dbReference type="GO" id="GO:0140673">
    <property type="term" value="P:transcription elongation-coupled chromatin remodeling"/>
    <property type="evidence" value="ECO:0007669"/>
    <property type="project" value="InterPro"/>
</dbReference>
<dbReference type="InterPro" id="IPR023323">
    <property type="entry name" value="Tex-like_dom_sf"/>
</dbReference>
<organism evidence="1 2">
    <name type="scientific">Vanilla planifolia</name>
    <name type="common">Vanilla</name>
    <dbReference type="NCBI Taxonomy" id="51239"/>
    <lineage>
        <taxon>Eukaryota</taxon>
        <taxon>Viridiplantae</taxon>
        <taxon>Streptophyta</taxon>
        <taxon>Embryophyta</taxon>
        <taxon>Tracheophyta</taxon>
        <taxon>Spermatophyta</taxon>
        <taxon>Magnoliopsida</taxon>
        <taxon>Liliopsida</taxon>
        <taxon>Asparagales</taxon>
        <taxon>Orchidaceae</taxon>
        <taxon>Vanilloideae</taxon>
        <taxon>Vanilleae</taxon>
        <taxon>Vanilla</taxon>
    </lineage>
</organism>
<keyword evidence="2" id="KW-1185">Reference proteome</keyword>
<proteinExistence type="predicted"/>
<dbReference type="PANTHER" id="PTHR10145:SF6">
    <property type="entry name" value="TRANSCRIPTION ELONGATION FACTOR SPT6"/>
    <property type="match status" value="1"/>
</dbReference>
<dbReference type="PANTHER" id="PTHR10145">
    <property type="entry name" value="TRANSCRIPTION ELONGATION FACTOR SPT6"/>
    <property type="match status" value="1"/>
</dbReference>
<evidence type="ECO:0000313" key="1">
    <source>
        <dbReference type="EMBL" id="KAG0480410.1"/>
    </source>
</evidence>
<sequence length="276" mass="31962">MMLLETDVPERIQLMEDLTGPPPTDDKSIEEESAWIYSQLTTPFISPLIGEAQLIKDIDKEDIGRVLTMVHVQKLDIPFIAMYRQELCRSLLTDSEEMLESEEQNGQMKWHKVLWAVHTLDRKWLLLQKRKSALQMYYTKRFEEEARMIDDETRLALNRQIFNSISQALKEAKSEKKLTALMRNLICIFLLRVEELQDGKEIPEEVARNFTCAMFETAQDVLKGARHMAAVEIGCEPVVKKHVRSIFMEHATISTSPTPMETQQLMFIINFQALSG</sequence>
<dbReference type="GO" id="GO:0008023">
    <property type="term" value="C:transcription elongation factor complex"/>
    <property type="evidence" value="ECO:0007669"/>
    <property type="project" value="TreeGrafter"/>
</dbReference>
<name>A0A835QVD5_VANPL</name>
<dbReference type="GO" id="GO:0034728">
    <property type="term" value="P:nucleosome organization"/>
    <property type="evidence" value="ECO:0007669"/>
    <property type="project" value="TreeGrafter"/>
</dbReference>
<protein>
    <submittedName>
        <fullName evidence="1">Uncharacterized protein</fullName>
    </submittedName>
</protein>
<reference evidence="1 2" key="1">
    <citation type="journal article" date="2020" name="Nat. Food">
        <title>A phased Vanilla planifolia genome enables genetic improvement of flavour and production.</title>
        <authorList>
            <person name="Hasing T."/>
            <person name="Tang H."/>
            <person name="Brym M."/>
            <person name="Khazi F."/>
            <person name="Huang T."/>
            <person name="Chambers A.H."/>
        </authorList>
    </citation>
    <scope>NUCLEOTIDE SEQUENCE [LARGE SCALE GENOMIC DNA]</scope>
    <source>
        <tissue evidence="1">Leaf</tissue>
    </source>
</reference>
<dbReference type="InterPro" id="IPR017072">
    <property type="entry name" value="TF_Spt6"/>
</dbReference>
<dbReference type="Gene3D" id="1.10.150.850">
    <property type="entry name" value="Spt6, helix-hairpin-helix domain"/>
    <property type="match status" value="1"/>
</dbReference>
<dbReference type="Proteomes" id="UP000636800">
    <property type="component" value="Chromosome 5"/>
</dbReference>
<dbReference type="Gene3D" id="1.10.3500.10">
    <property type="entry name" value="Tex N-terminal region-like"/>
    <property type="match status" value="1"/>
</dbReference>